<sequence>MKEEKLYTTGEFAKKAGVTIRTIRYYDTKGILKPSHHNDQGHRLYSEQDFLKLKQILVLKYLGLSLDEVMEIETQSFGKDDMANSFKLQKNIIKNKINHMKIILDIIETAETSMESAPELDLNNTIDIIKILESEEQLLQQYIDSSNLNANIILQEKFSSNKDGWYNWVFRNMDLNKKCRVLEIGCGNGALWLKNLNNIDFDIDITLTDICQDMIDEAKGNLDKYNKNLSFKRINPNDIPFEDESFDIVIANHILFYMNDLDKVLSEIHRVLKKKGQFYCSTIGNDHMRELEQLLLGFNEKMKISEERLSAKFGIDNAELILNKYFENIDKYLYKDNLIVNDTKAILEYIYTIPGNILEIVDNKKKDFEFYIDKNIKKSNAINITNSHILFKSNKL</sequence>
<evidence type="ECO:0000313" key="4">
    <source>
        <dbReference type="Proteomes" id="UP000573963"/>
    </source>
</evidence>
<protein>
    <submittedName>
        <fullName evidence="3">Methyltransferase domain-containing protein</fullName>
    </submittedName>
</protein>
<dbReference type="GO" id="GO:0032259">
    <property type="term" value="P:methylation"/>
    <property type="evidence" value="ECO:0007669"/>
    <property type="project" value="UniProtKB-KW"/>
</dbReference>
<dbReference type="PROSITE" id="PS00552">
    <property type="entry name" value="HTH_MERR_1"/>
    <property type="match status" value="1"/>
</dbReference>
<dbReference type="EMBL" id="JABAFD010000001">
    <property type="protein sequence ID" value="NME08440.1"/>
    <property type="molecule type" value="Genomic_DNA"/>
</dbReference>
<proteinExistence type="predicted"/>
<dbReference type="Proteomes" id="UP000573963">
    <property type="component" value="Unassembled WGS sequence"/>
</dbReference>
<dbReference type="InterPro" id="IPR029063">
    <property type="entry name" value="SAM-dependent_MTases_sf"/>
</dbReference>
<dbReference type="InterPro" id="IPR047057">
    <property type="entry name" value="MerR_fam"/>
</dbReference>
<keyword evidence="1" id="KW-0238">DNA-binding</keyword>
<dbReference type="InterPro" id="IPR000551">
    <property type="entry name" value="MerR-type_HTH_dom"/>
</dbReference>
<dbReference type="PANTHER" id="PTHR30204">
    <property type="entry name" value="REDOX-CYCLING DRUG-SENSING TRANSCRIPTIONAL ACTIVATOR SOXR"/>
    <property type="match status" value="1"/>
</dbReference>
<dbReference type="PROSITE" id="PS50937">
    <property type="entry name" value="HTH_MERR_2"/>
    <property type="match status" value="1"/>
</dbReference>
<name>A0AA44IG00_PARBF</name>
<dbReference type="Pfam" id="PF13847">
    <property type="entry name" value="Methyltransf_31"/>
    <property type="match status" value="1"/>
</dbReference>
<dbReference type="CDD" id="cd02440">
    <property type="entry name" value="AdoMet_MTases"/>
    <property type="match status" value="1"/>
</dbReference>
<feature type="domain" description="HTH merR-type" evidence="2">
    <location>
        <begin position="6"/>
        <end position="75"/>
    </location>
</feature>
<dbReference type="Pfam" id="PF13411">
    <property type="entry name" value="MerR_1"/>
    <property type="match status" value="1"/>
</dbReference>
<dbReference type="PRINTS" id="PR00040">
    <property type="entry name" value="HTHMERR"/>
</dbReference>
<evidence type="ECO:0000313" key="3">
    <source>
        <dbReference type="EMBL" id="NME08440.1"/>
    </source>
</evidence>
<dbReference type="SUPFAM" id="SSF53335">
    <property type="entry name" value="S-adenosyl-L-methionine-dependent methyltransferases"/>
    <property type="match status" value="1"/>
</dbReference>
<dbReference type="PANTHER" id="PTHR30204:SF96">
    <property type="entry name" value="CHROMOSOME-ANCHORING PROTEIN RACA"/>
    <property type="match status" value="1"/>
</dbReference>
<dbReference type="Gene3D" id="1.10.1660.10">
    <property type="match status" value="1"/>
</dbReference>
<dbReference type="AlphaFoldDB" id="A0AA44IG00"/>
<dbReference type="GO" id="GO:0008168">
    <property type="term" value="F:methyltransferase activity"/>
    <property type="evidence" value="ECO:0007669"/>
    <property type="project" value="UniProtKB-KW"/>
</dbReference>
<evidence type="ECO:0000256" key="1">
    <source>
        <dbReference type="ARBA" id="ARBA00023125"/>
    </source>
</evidence>
<dbReference type="GO" id="GO:0003700">
    <property type="term" value="F:DNA-binding transcription factor activity"/>
    <property type="evidence" value="ECO:0007669"/>
    <property type="project" value="InterPro"/>
</dbReference>
<dbReference type="SMART" id="SM00422">
    <property type="entry name" value="HTH_MERR"/>
    <property type="match status" value="1"/>
</dbReference>
<accession>A0AA44IG00</accession>
<dbReference type="InterPro" id="IPR025714">
    <property type="entry name" value="Methyltranfer_dom"/>
</dbReference>
<dbReference type="SUPFAM" id="SSF46955">
    <property type="entry name" value="Putative DNA-binding domain"/>
    <property type="match status" value="1"/>
</dbReference>
<dbReference type="Gene3D" id="3.40.50.150">
    <property type="entry name" value="Vaccinia Virus protein VP39"/>
    <property type="match status" value="1"/>
</dbReference>
<gene>
    <name evidence="3" type="ORF">HF875_02845</name>
</gene>
<evidence type="ECO:0000259" key="2">
    <source>
        <dbReference type="PROSITE" id="PS50937"/>
    </source>
</evidence>
<dbReference type="CDD" id="cd01106">
    <property type="entry name" value="HTH_TipAL-Mta"/>
    <property type="match status" value="1"/>
</dbReference>
<organism evidence="3 4">
    <name type="scientific">Paraclostridium bifermentans</name>
    <name type="common">Clostridium bifermentans</name>
    <dbReference type="NCBI Taxonomy" id="1490"/>
    <lineage>
        <taxon>Bacteria</taxon>
        <taxon>Bacillati</taxon>
        <taxon>Bacillota</taxon>
        <taxon>Clostridia</taxon>
        <taxon>Peptostreptococcales</taxon>
        <taxon>Peptostreptococcaceae</taxon>
        <taxon>Paraclostridium</taxon>
    </lineage>
</organism>
<keyword evidence="3" id="KW-0808">Transferase</keyword>
<comment type="caution">
    <text evidence="3">The sequence shown here is derived from an EMBL/GenBank/DDBJ whole genome shotgun (WGS) entry which is preliminary data.</text>
</comment>
<dbReference type="RefSeq" id="WP_168930808.1">
    <property type="nucleotide sequence ID" value="NZ_JABAFD010000001.1"/>
</dbReference>
<dbReference type="GO" id="GO:0003677">
    <property type="term" value="F:DNA binding"/>
    <property type="evidence" value="ECO:0007669"/>
    <property type="project" value="UniProtKB-KW"/>
</dbReference>
<dbReference type="InterPro" id="IPR009061">
    <property type="entry name" value="DNA-bd_dom_put_sf"/>
</dbReference>
<reference evidence="3 4" key="1">
    <citation type="submission" date="2020-04" db="EMBL/GenBank/DDBJ databases">
        <authorList>
            <person name="Hitch T.C.A."/>
            <person name="Wylensek D."/>
            <person name="Clavel T."/>
        </authorList>
    </citation>
    <scope>NUCLEOTIDE SEQUENCE [LARGE SCALE GENOMIC DNA]</scope>
    <source>
        <strain evidence="3 4">Med78_4-601-WT-2</strain>
    </source>
</reference>
<keyword evidence="3" id="KW-0489">Methyltransferase</keyword>